<reference evidence="2" key="1">
    <citation type="submission" date="2018-02" db="EMBL/GenBank/DDBJ databases">
        <authorList>
            <person name="Cohen D.B."/>
            <person name="Kent A.D."/>
        </authorList>
    </citation>
    <scope>NUCLEOTIDE SEQUENCE</scope>
</reference>
<dbReference type="InterPro" id="IPR013103">
    <property type="entry name" value="RVT_2"/>
</dbReference>
<dbReference type="AlphaFoldDB" id="A0A2N9EG57"/>
<dbReference type="InterPro" id="IPR043502">
    <property type="entry name" value="DNA/RNA_pol_sf"/>
</dbReference>
<proteinExistence type="predicted"/>
<accession>A0A2N9EG57</accession>
<dbReference type="PANTHER" id="PTHR11439:SF467">
    <property type="entry name" value="INTEGRASE CATALYTIC DOMAIN-CONTAINING PROTEIN"/>
    <property type="match status" value="1"/>
</dbReference>
<dbReference type="CDD" id="cd09272">
    <property type="entry name" value="RNase_HI_RT_Ty1"/>
    <property type="match status" value="1"/>
</dbReference>
<gene>
    <name evidence="2" type="ORF">FSB_LOCUS1644</name>
</gene>
<dbReference type="SUPFAM" id="SSF56672">
    <property type="entry name" value="DNA/RNA polymerases"/>
    <property type="match status" value="1"/>
</dbReference>
<protein>
    <recommendedName>
        <fullName evidence="1">Reverse transcriptase Ty1/copia-type domain-containing protein</fullName>
    </recommendedName>
</protein>
<evidence type="ECO:0000313" key="2">
    <source>
        <dbReference type="EMBL" id="SPC73762.1"/>
    </source>
</evidence>
<organism evidence="2">
    <name type="scientific">Fagus sylvatica</name>
    <name type="common">Beechnut</name>
    <dbReference type="NCBI Taxonomy" id="28930"/>
    <lineage>
        <taxon>Eukaryota</taxon>
        <taxon>Viridiplantae</taxon>
        <taxon>Streptophyta</taxon>
        <taxon>Embryophyta</taxon>
        <taxon>Tracheophyta</taxon>
        <taxon>Spermatophyta</taxon>
        <taxon>Magnoliopsida</taxon>
        <taxon>eudicotyledons</taxon>
        <taxon>Gunneridae</taxon>
        <taxon>Pentapetalae</taxon>
        <taxon>rosids</taxon>
        <taxon>fabids</taxon>
        <taxon>Fagales</taxon>
        <taxon>Fagaceae</taxon>
        <taxon>Fagus</taxon>
    </lineage>
</organism>
<name>A0A2N9EG57_FAGSY</name>
<evidence type="ECO:0000259" key="1">
    <source>
        <dbReference type="Pfam" id="PF07727"/>
    </source>
</evidence>
<dbReference type="PANTHER" id="PTHR11439">
    <property type="entry name" value="GAG-POL-RELATED RETROTRANSPOSON"/>
    <property type="match status" value="1"/>
</dbReference>
<dbReference type="EMBL" id="OIVN01000073">
    <property type="protein sequence ID" value="SPC73762.1"/>
    <property type="molecule type" value="Genomic_DNA"/>
</dbReference>
<dbReference type="Pfam" id="PF07727">
    <property type="entry name" value="RVT_2"/>
    <property type="match status" value="1"/>
</dbReference>
<feature type="domain" description="Reverse transcriptase Ty1/copia-type" evidence="1">
    <location>
        <begin position="1"/>
        <end position="114"/>
    </location>
</feature>
<sequence>MWYNRLSEYLLKEGFENNPICPCVFIKKSESGFAIVAVYVDDLNLVGTPEELTKTADYLKNEFEMKDLGKTKFCLGLQIEHLPDGILIYQSTYTEKVLKHFHMDKAHPLSTPMVIRSLDVKKDPFRPQEVGEETLGPEVPYLSAIGALMYLANCTRPDIAFSVNLLARYSSAPTLRHWNGVKHVLRYLRGTTDMRLFYPNKSNPQLVGYADAGYLSDPHKGRSQTGYLFTCGDTAISWRSVKQTISATSSNHSEIIAIHEASRECVWLRSRRLY</sequence>